<dbReference type="GO" id="GO:0035243">
    <property type="term" value="F:protein-arginine omega-N symmetric methyltransferase activity"/>
    <property type="evidence" value="ECO:0007669"/>
    <property type="project" value="UniProtKB-EC"/>
</dbReference>
<evidence type="ECO:0000313" key="8">
    <source>
        <dbReference type="EMBL" id="ONM40886.1"/>
    </source>
</evidence>
<reference evidence="8" key="1">
    <citation type="submission" date="2015-12" db="EMBL/GenBank/DDBJ databases">
        <title>Update maize B73 reference genome by single molecule sequencing technologies.</title>
        <authorList>
            <consortium name="Maize Genome Sequencing Project"/>
            <person name="Ware D."/>
        </authorList>
    </citation>
    <scope>NUCLEOTIDE SEQUENCE [LARGE SCALE GENOMIC DNA]</scope>
    <source>
        <tissue evidence="8">Seedling</tissue>
    </source>
</reference>
<comment type="function">
    <text evidence="7">Arginine methyltransferase involved in the assembly or stability of mitochondrial NADH:ubiquinone oxidoreductase complex (complex I).</text>
</comment>
<evidence type="ECO:0000256" key="5">
    <source>
        <dbReference type="ARBA" id="ARBA00023128"/>
    </source>
</evidence>
<dbReference type="InterPro" id="IPR029063">
    <property type="entry name" value="SAM-dependent_MTases_sf"/>
</dbReference>
<accession>A0A1D6NKY0</accession>
<dbReference type="EMBL" id="CM007649">
    <property type="protein sequence ID" value="ONM40886.1"/>
    <property type="molecule type" value="Genomic_DNA"/>
</dbReference>
<keyword evidence="3 7" id="KW-0489">Methyltransferase</keyword>
<dbReference type="PANTHER" id="PTHR12049:SF7">
    <property type="entry name" value="PROTEIN ARGININE METHYLTRANSFERASE NDUFAF7, MITOCHONDRIAL"/>
    <property type="match status" value="1"/>
</dbReference>
<gene>
    <name evidence="8" type="ORF">ZEAMMB73_Zm00001d044326</name>
</gene>
<sequence length="285" mass="31779">MVSEWANQPIAEYMEEVLTNPQSGFYINVTCLGNQGITSPRRRSARCLERAKQTPTIIIAHEFYDALPIHQFQKASRGWCEKMVDLAEDSSPSASTSLCDILDDPGSADLTACVDFASIKRDPLRKLAVCTLVLSPTPVLSVGNIKQHSHEIFSHDFLGSLGISFRVEALLQKCAEEQAETTGDGAAPFWEGPDPTLRTRHLLEWPWAAGTWPMAHGHCQQKASRARPFRCSENPGRLVFPLSGIHQVTTNMITSMLTCRGILVINLKKKKEREKEDGSYAWKKK</sequence>
<dbReference type="AlphaFoldDB" id="A0A1D6NKY0"/>
<dbReference type="PANTHER" id="PTHR12049">
    <property type="entry name" value="PROTEIN ARGININE METHYLTRANSFERASE NDUFAF7, MITOCHONDRIAL"/>
    <property type="match status" value="1"/>
</dbReference>
<comment type="subcellular location">
    <subcellularLocation>
        <location evidence="1 7">Mitochondrion</location>
    </subcellularLocation>
</comment>
<dbReference type="PaxDb" id="4577-GRMZM2G498418_P01"/>
<dbReference type="InterPro" id="IPR038375">
    <property type="entry name" value="NDUFAF7_sf"/>
</dbReference>
<organism evidence="8">
    <name type="scientific">Zea mays</name>
    <name type="common">Maize</name>
    <dbReference type="NCBI Taxonomy" id="4577"/>
    <lineage>
        <taxon>Eukaryota</taxon>
        <taxon>Viridiplantae</taxon>
        <taxon>Streptophyta</taxon>
        <taxon>Embryophyta</taxon>
        <taxon>Tracheophyta</taxon>
        <taxon>Spermatophyta</taxon>
        <taxon>Magnoliopsida</taxon>
        <taxon>Liliopsida</taxon>
        <taxon>Poales</taxon>
        <taxon>Poaceae</taxon>
        <taxon>PACMAD clade</taxon>
        <taxon>Panicoideae</taxon>
        <taxon>Andropogonodae</taxon>
        <taxon>Andropogoneae</taxon>
        <taxon>Tripsacinae</taxon>
        <taxon>Zea</taxon>
    </lineage>
</organism>
<evidence type="ECO:0000256" key="2">
    <source>
        <dbReference type="ARBA" id="ARBA00005891"/>
    </source>
</evidence>
<dbReference type="Gene3D" id="3.40.50.12710">
    <property type="match status" value="1"/>
</dbReference>
<dbReference type="SUPFAM" id="SSF53335">
    <property type="entry name" value="S-adenosyl-L-methionine-dependent methyltransferases"/>
    <property type="match status" value="1"/>
</dbReference>
<comment type="similarity">
    <text evidence="2 7">Belongs to the NDUFAF7 family.</text>
</comment>
<dbReference type="InParanoid" id="A0A1D6NKY0"/>
<keyword evidence="5 7" id="KW-0496">Mitochondrion</keyword>
<dbReference type="eggNOG" id="KOG2901">
    <property type="taxonomic scope" value="Eukaryota"/>
</dbReference>
<feature type="non-terminal residue" evidence="8">
    <location>
        <position position="285"/>
    </location>
</feature>
<dbReference type="GO" id="GO:0005739">
    <property type="term" value="C:mitochondrion"/>
    <property type="evidence" value="ECO:0007669"/>
    <property type="project" value="UniProtKB-SubCell"/>
</dbReference>
<dbReference type="GO" id="GO:0032259">
    <property type="term" value="P:methylation"/>
    <property type="evidence" value="ECO:0007669"/>
    <property type="project" value="UniProtKB-KW"/>
</dbReference>
<protein>
    <recommendedName>
        <fullName evidence="7">Protein arginine methyltransferase NDUFAF7</fullName>
        <ecNumber evidence="7">2.1.1.320</ecNumber>
    </recommendedName>
</protein>
<proteinExistence type="inferred from homology"/>
<evidence type="ECO:0000256" key="1">
    <source>
        <dbReference type="ARBA" id="ARBA00004173"/>
    </source>
</evidence>
<evidence type="ECO:0000256" key="7">
    <source>
        <dbReference type="RuleBase" id="RU364114"/>
    </source>
</evidence>
<dbReference type="Pfam" id="PF02636">
    <property type="entry name" value="Methyltransf_28"/>
    <property type="match status" value="1"/>
</dbReference>
<dbReference type="EC" id="2.1.1.320" evidence="7"/>
<keyword evidence="4 7" id="KW-0808">Transferase</keyword>
<dbReference type="ExpressionAtlas" id="A0A1D6NKY0">
    <property type="expression patterns" value="baseline and differential"/>
</dbReference>
<dbReference type="STRING" id="4577.A0A1D6NKY0"/>
<name>A0A1D6NKY0_MAIZE</name>
<evidence type="ECO:0000256" key="6">
    <source>
        <dbReference type="ARBA" id="ARBA00048612"/>
    </source>
</evidence>
<comment type="catalytic activity">
    <reaction evidence="6 7">
        <text>L-arginyl-[protein] + 2 S-adenosyl-L-methionine = N(omega),N(omega)'-dimethyl-L-arginyl-[protein] + 2 S-adenosyl-L-homocysteine + 2 H(+)</text>
        <dbReference type="Rhea" id="RHEA:48108"/>
        <dbReference type="Rhea" id="RHEA-COMP:10532"/>
        <dbReference type="Rhea" id="RHEA-COMP:11992"/>
        <dbReference type="ChEBI" id="CHEBI:15378"/>
        <dbReference type="ChEBI" id="CHEBI:29965"/>
        <dbReference type="ChEBI" id="CHEBI:57856"/>
        <dbReference type="ChEBI" id="CHEBI:59789"/>
        <dbReference type="ChEBI" id="CHEBI:88221"/>
        <dbReference type="EC" id="2.1.1.320"/>
    </reaction>
</comment>
<evidence type="ECO:0000256" key="3">
    <source>
        <dbReference type="ARBA" id="ARBA00022603"/>
    </source>
</evidence>
<dbReference type="InterPro" id="IPR003788">
    <property type="entry name" value="NDUFAF7"/>
</dbReference>
<evidence type="ECO:0000256" key="4">
    <source>
        <dbReference type="ARBA" id="ARBA00022679"/>
    </source>
</evidence>